<keyword evidence="7" id="KW-0539">Nucleus</keyword>
<dbReference type="InterPro" id="IPR044867">
    <property type="entry name" value="DEUBAD_dom"/>
</dbReference>
<evidence type="ECO:0000256" key="5">
    <source>
        <dbReference type="ARBA" id="ARBA00023015"/>
    </source>
</evidence>
<feature type="domain" description="DEUBAD" evidence="9">
    <location>
        <begin position="27"/>
        <end position="146"/>
    </location>
</feature>
<dbReference type="InterPro" id="IPR028020">
    <property type="entry name" value="ASX_DEUBAD_dom"/>
</dbReference>
<evidence type="ECO:0000256" key="7">
    <source>
        <dbReference type="ARBA" id="ARBA00023242"/>
    </source>
</evidence>
<dbReference type="OrthoDB" id="2289918at2759"/>
<keyword evidence="2" id="KW-0479">Metal-binding</keyword>
<reference evidence="10" key="2">
    <citation type="journal article" date="2023" name="IMA Fungus">
        <title>Comparative genomic study of the Penicillium genus elucidates a diverse pangenome and 15 lateral gene transfer events.</title>
        <authorList>
            <person name="Petersen C."/>
            <person name="Sorensen T."/>
            <person name="Nielsen M.R."/>
            <person name="Sondergaard T.E."/>
            <person name="Sorensen J.L."/>
            <person name="Fitzpatrick D.A."/>
            <person name="Frisvad J.C."/>
            <person name="Nielsen K.L."/>
        </authorList>
    </citation>
    <scope>NUCLEOTIDE SEQUENCE</scope>
    <source>
        <strain evidence="10">IBT 21917</strain>
    </source>
</reference>
<evidence type="ECO:0000256" key="4">
    <source>
        <dbReference type="ARBA" id="ARBA00022833"/>
    </source>
</evidence>
<feature type="compositionally biased region" description="Basic and acidic residues" evidence="8">
    <location>
        <begin position="247"/>
        <end position="257"/>
    </location>
</feature>
<feature type="compositionally biased region" description="Basic and acidic residues" evidence="8">
    <location>
        <begin position="220"/>
        <end position="240"/>
    </location>
</feature>
<keyword evidence="4" id="KW-0862">Zinc</keyword>
<dbReference type="GO" id="GO:0005634">
    <property type="term" value="C:nucleus"/>
    <property type="evidence" value="ECO:0007669"/>
    <property type="project" value="UniProtKB-SubCell"/>
</dbReference>
<evidence type="ECO:0000313" key="10">
    <source>
        <dbReference type="EMBL" id="KAJ5180208.1"/>
    </source>
</evidence>
<evidence type="ECO:0000256" key="2">
    <source>
        <dbReference type="ARBA" id="ARBA00022723"/>
    </source>
</evidence>
<feature type="region of interest" description="Disordered" evidence="8">
    <location>
        <begin position="1"/>
        <end position="37"/>
    </location>
</feature>
<dbReference type="EMBL" id="JAPQKO010000002">
    <property type="protein sequence ID" value="KAJ5180208.1"/>
    <property type="molecule type" value="Genomic_DNA"/>
</dbReference>
<feature type="region of interest" description="Disordered" evidence="8">
    <location>
        <begin position="220"/>
        <end position="425"/>
    </location>
</feature>
<keyword evidence="6" id="KW-0804">Transcription</keyword>
<dbReference type="PROSITE" id="PS51916">
    <property type="entry name" value="DEUBAD"/>
    <property type="match status" value="1"/>
</dbReference>
<feature type="compositionally biased region" description="Basic and acidic residues" evidence="8">
    <location>
        <begin position="273"/>
        <end position="282"/>
    </location>
</feature>
<sequence length="485" mass="54862">MSSPEYSGAASSSKRKPRRATPRKAAPRGKWSEQQLMTSNNSAAWSCLEEDEKRQILALLPADTHPGWETSADNPDAKIPPLPDSFVRYSNNWRDGIRQFQLDLQNGRYEPEWLRQAEEARQQRERGDFDAFKDREFEQFWGQKQRMDMRALAGESGRIKLGELVDAGVILLGDVWRFTFVFGRGAQRVVIDKEARVHAINNSKLTFKVPPGQRVFLRHDQPEISRTENADQNLEPKNKEPANQPEVKAEEPEERHPANHVIDQENPSEDLQGNDRKEDTETKNSSPSLQVVVPGPKQQDSKGTVQVVISKCSPGQKRRVSPAVSLPETKRRRSQSHEAQSAEPEARTAKDTSPMGDDNEPSHSVDVSMDTLRASRELDLSKTKANAAGPESPRDTEQPIPLTQPDDRSIELPAPSSQDPADGPEIILRDVTSPLNLVRKLIEIDGRKDKNARTANAWKEIRCYRNNQDIGGLWDLRQAWYLKQR</sequence>
<feature type="compositionally biased region" description="Basic and acidic residues" evidence="8">
    <location>
        <begin position="373"/>
        <end position="382"/>
    </location>
</feature>
<comment type="caution">
    <text evidence="10">The sequence shown here is derived from an EMBL/GenBank/DDBJ whole genome shotgun (WGS) entry which is preliminary data.</text>
</comment>
<proteinExistence type="predicted"/>
<evidence type="ECO:0000256" key="3">
    <source>
        <dbReference type="ARBA" id="ARBA00022771"/>
    </source>
</evidence>
<feature type="compositionally biased region" description="Low complexity" evidence="8">
    <location>
        <begin position="1"/>
        <end position="12"/>
    </location>
</feature>
<evidence type="ECO:0000313" key="11">
    <source>
        <dbReference type="Proteomes" id="UP001146351"/>
    </source>
</evidence>
<keyword evidence="3" id="KW-0863">Zinc-finger</keyword>
<feature type="compositionally biased region" description="Basic residues" evidence="8">
    <location>
        <begin position="13"/>
        <end position="27"/>
    </location>
</feature>
<dbReference type="Pfam" id="PF13919">
    <property type="entry name" value="ASXH"/>
    <property type="match status" value="1"/>
</dbReference>
<evidence type="ECO:0000256" key="6">
    <source>
        <dbReference type="ARBA" id="ARBA00023163"/>
    </source>
</evidence>
<accession>A0A9W9IJF9</accession>
<protein>
    <recommendedName>
        <fullName evidence="9">DEUBAD domain-containing protein</fullName>
    </recommendedName>
</protein>
<comment type="subcellular location">
    <subcellularLocation>
        <location evidence="1">Nucleus</location>
    </subcellularLocation>
</comment>
<keyword evidence="11" id="KW-1185">Reference proteome</keyword>
<evidence type="ECO:0000259" key="9">
    <source>
        <dbReference type="PROSITE" id="PS51916"/>
    </source>
</evidence>
<dbReference type="AlphaFoldDB" id="A0A9W9IJF9"/>
<organism evidence="10 11">
    <name type="scientific">Penicillium capsulatum</name>
    <dbReference type="NCBI Taxonomy" id="69766"/>
    <lineage>
        <taxon>Eukaryota</taxon>
        <taxon>Fungi</taxon>
        <taxon>Dikarya</taxon>
        <taxon>Ascomycota</taxon>
        <taxon>Pezizomycotina</taxon>
        <taxon>Eurotiomycetes</taxon>
        <taxon>Eurotiomycetidae</taxon>
        <taxon>Eurotiales</taxon>
        <taxon>Aspergillaceae</taxon>
        <taxon>Penicillium</taxon>
    </lineage>
</organism>
<keyword evidence="5" id="KW-0805">Transcription regulation</keyword>
<gene>
    <name evidence="10" type="ORF">N7492_003418</name>
</gene>
<name>A0A9W9IJF9_9EURO</name>
<reference evidence="10" key="1">
    <citation type="submission" date="2022-11" db="EMBL/GenBank/DDBJ databases">
        <authorList>
            <person name="Petersen C."/>
        </authorList>
    </citation>
    <scope>NUCLEOTIDE SEQUENCE</scope>
    <source>
        <strain evidence="10">IBT 21917</strain>
    </source>
</reference>
<dbReference type="Proteomes" id="UP001146351">
    <property type="component" value="Unassembled WGS sequence"/>
</dbReference>
<evidence type="ECO:0000256" key="8">
    <source>
        <dbReference type="SAM" id="MobiDB-lite"/>
    </source>
</evidence>
<dbReference type="GO" id="GO:0008270">
    <property type="term" value="F:zinc ion binding"/>
    <property type="evidence" value="ECO:0007669"/>
    <property type="project" value="UniProtKB-KW"/>
</dbReference>
<evidence type="ECO:0000256" key="1">
    <source>
        <dbReference type="ARBA" id="ARBA00004123"/>
    </source>
</evidence>